<evidence type="ECO:0000313" key="2">
    <source>
        <dbReference type="Proteomes" id="UP001480082"/>
    </source>
</evidence>
<protein>
    <submittedName>
        <fullName evidence="1">DUF4142 domain-containing protein</fullName>
    </submittedName>
</protein>
<keyword evidence="2" id="KW-1185">Reference proteome</keyword>
<organism evidence="1 2">
    <name type="scientific">Mesorhizobium australicum</name>
    <dbReference type="NCBI Taxonomy" id="536018"/>
    <lineage>
        <taxon>Bacteria</taxon>
        <taxon>Pseudomonadati</taxon>
        <taxon>Pseudomonadota</taxon>
        <taxon>Alphaproteobacteria</taxon>
        <taxon>Hyphomicrobiales</taxon>
        <taxon>Phyllobacteriaceae</taxon>
        <taxon>Mesorhizobium</taxon>
    </lineage>
</organism>
<reference evidence="1 2" key="1">
    <citation type="journal article" date="2024" name="Proc. Natl. Acad. Sci. U.S.A.">
        <title>The evolutionary genomics of adaptation to stress in wild rhizobium bacteria.</title>
        <authorList>
            <person name="Kehlet-Delgado H."/>
            <person name="Montoya A.P."/>
            <person name="Jensen K.T."/>
            <person name="Wendlandt C.E."/>
            <person name="Dexheimer C."/>
            <person name="Roberts M."/>
            <person name="Torres Martinez L."/>
            <person name="Friesen M.L."/>
            <person name="Griffitts J.S."/>
            <person name="Porter S.S."/>
        </authorList>
    </citation>
    <scope>NUCLEOTIDE SEQUENCE [LARGE SCALE GENOMIC DNA]</scope>
    <source>
        <strain evidence="1 2">M0468</strain>
    </source>
</reference>
<accession>A0ACC6T5F5</accession>
<name>A0ACC6T5F5_9HYPH</name>
<comment type="caution">
    <text evidence="1">The sequence shown here is derived from an EMBL/GenBank/DDBJ whole genome shotgun (WGS) entry which is preliminary data.</text>
</comment>
<evidence type="ECO:0000313" key="1">
    <source>
        <dbReference type="EMBL" id="MER9287116.1"/>
    </source>
</evidence>
<dbReference type="Proteomes" id="UP001480082">
    <property type="component" value="Unassembled WGS sequence"/>
</dbReference>
<sequence>MHFVKALIAAIAISLISPAAMAQTAKRSPQEFVKAAASSDMFEIRSSELALRKSQTSRVKEFARMMIKDHTTSSKRLLSAAKKDDLPVEPEMTSKHAAQLEALSKVSSESFDNAYVEARWQRIRGPWR</sequence>
<gene>
    <name evidence="1" type="ORF">NKI81_24725</name>
</gene>
<dbReference type="EMBL" id="JAMYRI010000017">
    <property type="protein sequence ID" value="MER9287116.1"/>
    <property type="molecule type" value="Genomic_DNA"/>
</dbReference>
<proteinExistence type="predicted"/>